<dbReference type="SUPFAM" id="SSF56672">
    <property type="entry name" value="DNA/RNA polymerases"/>
    <property type="match status" value="1"/>
</dbReference>
<organism evidence="2 3">
    <name type="scientific">Gossypium hirsutum</name>
    <name type="common">Upland cotton</name>
    <name type="synonym">Gossypium mexicanum</name>
    <dbReference type="NCBI Taxonomy" id="3635"/>
    <lineage>
        <taxon>Eukaryota</taxon>
        <taxon>Viridiplantae</taxon>
        <taxon>Streptophyta</taxon>
        <taxon>Embryophyta</taxon>
        <taxon>Tracheophyta</taxon>
        <taxon>Spermatophyta</taxon>
        <taxon>Magnoliopsida</taxon>
        <taxon>eudicotyledons</taxon>
        <taxon>Gunneridae</taxon>
        <taxon>Pentapetalae</taxon>
        <taxon>rosids</taxon>
        <taxon>malvids</taxon>
        <taxon>Malvales</taxon>
        <taxon>Malvaceae</taxon>
        <taxon>Malvoideae</taxon>
        <taxon>Gossypium</taxon>
    </lineage>
</organism>
<dbReference type="STRING" id="3635.A0A1U8HNM1"/>
<dbReference type="InterPro" id="IPR013103">
    <property type="entry name" value="RVT_2"/>
</dbReference>
<proteinExistence type="predicted"/>
<keyword evidence="2" id="KW-1185">Reference proteome</keyword>
<evidence type="ECO:0000259" key="1">
    <source>
        <dbReference type="Pfam" id="PF07727"/>
    </source>
</evidence>
<reference evidence="3" key="2">
    <citation type="submission" date="2025-08" db="UniProtKB">
        <authorList>
            <consortium name="RefSeq"/>
        </authorList>
    </citation>
    <scope>IDENTIFICATION</scope>
</reference>
<dbReference type="Pfam" id="PF07727">
    <property type="entry name" value="RVT_2"/>
    <property type="match status" value="1"/>
</dbReference>
<sequence length="125" mass="14337">MDEYQAFIDNGTWSLVSLPPNRTPIRCKWIFKVKKHVDGTTERHKARLVRKGFSQVVGHDYRETYSPVVKTSTVHVLLSVALLNEWQICQVNINNSFLKGDLFEEVYMVQPLGFEKTNPNGNSLA</sequence>
<dbReference type="AlphaFoldDB" id="A0A1U8HNM1"/>
<dbReference type="PaxDb" id="3635-A0A1U8HNM1"/>
<feature type="domain" description="Reverse transcriptase Ty1/copia-type" evidence="1">
    <location>
        <begin position="10"/>
        <end position="119"/>
    </location>
</feature>
<dbReference type="RefSeq" id="XP_016667626.1">
    <property type="nucleotide sequence ID" value="XM_016812137.1"/>
</dbReference>
<accession>A0A1U8HNM1</accession>
<evidence type="ECO:0000313" key="2">
    <source>
        <dbReference type="Proteomes" id="UP000818029"/>
    </source>
</evidence>
<dbReference type="Proteomes" id="UP000818029">
    <property type="component" value="Chromosome A03"/>
</dbReference>
<dbReference type="GeneID" id="107887920"/>
<name>A0A1U8HNM1_GOSHI</name>
<dbReference type="OrthoDB" id="997331at2759"/>
<reference evidence="2" key="1">
    <citation type="journal article" date="2020" name="Nat. Genet.">
        <title>Genomic diversifications of five Gossypium allopolyploid species and their impact on cotton improvement.</title>
        <authorList>
            <person name="Chen Z.J."/>
            <person name="Sreedasyam A."/>
            <person name="Ando A."/>
            <person name="Song Q."/>
            <person name="De Santiago L.M."/>
            <person name="Hulse-Kemp A.M."/>
            <person name="Ding M."/>
            <person name="Ye W."/>
            <person name="Kirkbride R.C."/>
            <person name="Jenkins J."/>
            <person name="Plott C."/>
            <person name="Lovell J."/>
            <person name="Lin Y.M."/>
            <person name="Vaughn R."/>
            <person name="Liu B."/>
            <person name="Simpson S."/>
            <person name="Scheffler B.E."/>
            <person name="Wen L."/>
            <person name="Saski C.A."/>
            <person name="Grover C.E."/>
            <person name="Hu G."/>
            <person name="Conover J.L."/>
            <person name="Carlson J.W."/>
            <person name="Shu S."/>
            <person name="Boston L.B."/>
            <person name="Williams M."/>
            <person name="Peterson D.G."/>
            <person name="McGee K."/>
            <person name="Jones D.C."/>
            <person name="Wendel J.F."/>
            <person name="Stelly D.M."/>
            <person name="Grimwood J."/>
            <person name="Schmutz J."/>
        </authorList>
    </citation>
    <scope>NUCLEOTIDE SEQUENCE [LARGE SCALE GENOMIC DNA]</scope>
    <source>
        <strain evidence="2">cv. TM-1</strain>
    </source>
</reference>
<gene>
    <name evidence="3" type="primary">LOC107887920</name>
</gene>
<evidence type="ECO:0000313" key="3">
    <source>
        <dbReference type="RefSeq" id="XP_016667626.1"/>
    </source>
</evidence>
<protein>
    <submittedName>
        <fullName evidence="3">Uncharacterized mitochondrial protein AtMg00820-like</fullName>
    </submittedName>
</protein>
<dbReference type="KEGG" id="ghi:107887920"/>
<dbReference type="InterPro" id="IPR043502">
    <property type="entry name" value="DNA/RNA_pol_sf"/>
</dbReference>